<comment type="similarity">
    <text evidence="4">Belongs to the cyclin family.</text>
</comment>
<dbReference type="GO" id="GO:0051301">
    <property type="term" value="P:cell division"/>
    <property type="evidence" value="ECO:0007669"/>
    <property type="project" value="UniProtKB-KW"/>
</dbReference>
<evidence type="ECO:0000313" key="9">
    <source>
        <dbReference type="Proteomes" id="UP000094801"/>
    </source>
</evidence>
<dbReference type="InterPro" id="IPR013763">
    <property type="entry name" value="Cyclin-like_dom"/>
</dbReference>
<evidence type="ECO:0000256" key="2">
    <source>
        <dbReference type="ARBA" id="ARBA00023127"/>
    </source>
</evidence>
<dbReference type="Proteomes" id="UP000094801">
    <property type="component" value="Unassembled WGS sequence"/>
</dbReference>
<feature type="domain" description="Cyclin C-terminal" evidence="7">
    <location>
        <begin position="321"/>
        <end position="436"/>
    </location>
</feature>
<dbReference type="InterPro" id="IPR006671">
    <property type="entry name" value="Cyclin_N"/>
</dbReference>
<feature type="region of interest" description="Disordered" evidence="5">
    <location>
        <begin position="1"/>
        <end position="89"/>
    </location>
</feature>
<dbReference type="CDD" id="cd20512">
    <property type="entry name" value="CYCLIN_CLBs_yeast_rpt2"/>
    <property type="match status" value="1"/>
</dbReference>
<dbReference type="SUPFAM" id="SSF47954">
    <property type="entry name" value="Cyclin-like"/>
    <property type="match status" value="2"/>
</dbReference>
<dbReference type="AlphaFoldDB" id="A0A1E4T8M7"/>
<dbReference type="InterPro" id="IPR004367">
    <property type="entry name" value="Cyclin_C-dom"/>
</dbReference>
<evidence type="ECO:0000259" key="6">
    <source>
        <dbReference type="SMART" id="SM00385"/>
    </source>
</evidence>
<evidence type="ECO:0000256" key="5">
    <source>
        <dbReference type="SAM" id="MobiDB-lite"/>
    </source>
</evidence>
<gene>
    <name evidence="8" type="ORF">CANARDRAFT_26267</name>
</gene>
<dbReference type="PANTHER" id="PTHR10177">
    <property type="entry name" value="CYCLINS"/>
    <property type="match status" value="1"/>
</dbReference>
<dbReference type="PROSITE" id="PS00292">
    <property type="entry name" value="CYCLINS"/>
    <property type="match status" value="1"/>
</dbReference>
<keyword evidence="3" id="KW-0131">Cell cycle</keyword>
<protein>
    <submittedName>
        <fullName evidence="8">Uncharacterized protein</fullName>
    </submittedName>
</protein>
<feature type="compositionally biased region" description="Low complexity" evidence="5">
    <location>
        <begin position="63"/>
        <end position="84"/>
    </location>
</feature>
<accession>A0A1E4T8M7</accession>
<dbReference type="InterPro" id="IPR036915">
    <property type="entry name" value="Cyclin-like_sf"/>
</dbReference>
<proteinExistence type="inferred from homology"/>
<keyword evidence="9" id="KW-1185">Reference proteome</keyword>
<organism evidence="8 9">
    <name type="scientific">[Candida] arabinofermentans NRRL YB-2248</name>
    <dbReference type="NCBI Taxonomy" id="983967"/>
    <lineage>
        <taxon>Eukaryota</taxon>
        <taxon>Fungi</taxon>
        <taxon>Dikarya</taxon>
        <taxon>Ascomycota</taxon>
        <taxon>Saccharomycotina</taxon>
        <taxon>Pichiomycetes</taxon>
        <taxon>Pichiales</taxon>
        <taxon>Pichiaceae</taxon>
        <taxon>Ogataea</taxon>
        <taxon>Ogataea/Candida clade</taxon>
    </lineage>
</organism>
<dbReference type="GO" id="GO:0044772">
    <property type="term" value="P:mitotic cell cycle phase transition"/>
    <property type="evidence" value="ECO:0007669"/>
    <property type="project" value="InterPro"/>
</dbReference>
<dbReference type="STRING" id="983967.A0A1E4T8M7"/>
<dbReference type="EMBL" id="KV453847">
    <property type="protein sequence ID" value="ODV88110.1"/>
    <property type="molecule type" value="Genomic_DNA"/>
</dbReference>
<feature type="domain" description="Cyclin-like" evidence="6">
    <location>
        <begin position="228"/>
        <end position="312"/>
    </location>
</feature>
<keyword evidence="1" id="KW-0132">Cell division</keyword>
<name>A0A1E4T8M7_9ASCO</name>
<dbReference type="InterPro" id="IPR046965">
    <property type="entry name" value="Cyclin_A/B-like"/>
</dbReference>
<reference evidence="9" key="1">
    <citation type="submission" date="2016-04" db="EMBL/GenBank/DDBJ databases">
        <title>Comparative genomics of biotechnologically important yeasts.</title>
        <authorList>
            <consortium name="DOE Joint Genome Institute"/>
            <person name="Riley R."/>
            <person name="Haridas S."/>
            <person name="Wolfe K.H."/>
            <person name="Lopes M.R."/>
            <person name="Hittinger C.T."/>
            <person name="Goker M."/>
            <person name="Salamov A."/>
            <person name="Wisecaver J."/>
            <person name="Long T.M."/>
            <person name="Aerts A.L."/>
            <person name="Barry K."/>
            <person name="Choi C."/>
            <person name="Clum A."/>
            <person name="Coughlan A.Y."/>
            <person name="Deshpande S."/>
            <person name="Douglass A.P."/>
            <person name="Hanson S.J."/>
            <person name="Klenk H.-P."/>
            <person name="Labutti K."/>
            <person name="Lapidus A."/>
            <person name="Lindquist E."/>
            <person name="Lipzen A."/>
            <person name="Meier-Kolthoff J.P."/>
            <person name="Ohm R.A."/>
            <person name="Otillar R.P."/>
            <person name="Pangilinan J."/>
            <person name="Peng Y."/>
            <person name="Rokas A."/>
            <person name="Rosa C.A."/>
            <person name="Scheuner C."/>
            <person name="Sibirny A.A."/>
            <person name="Slot J.C."/>
            <person name="Stielow J.B."/>
            <person name="Sun H."/>
            <person name="Kurtzman C.P."/>
            <person name="Blackwell M."/>
            <person name="Grigoriev I.V."/>
            <person name="Jeffries T.W."/>
        </authorList>
    </citation>
    <scope>NUCLEOTIDE SEQUENCE [LARGE SCALE GENOMIC DNA]</scope>
    <source>
        <strain evidence="9">NRRL YB-2248</strain>
    </source>
</reference>
<dbReference type="SMART" id="SM00385">
    <property type="entry name" value="CYCLIN"/>
    <property type="match status" value="2"/>
</dbReference>
<dbReference type="InterPro" id="IPR048258">
    <property type="entry name" value="Cyclins_cyclin-box"/>
</dbReference>
<dbReference type="GO" id="GO:0016538">
    <property type="term" value="F:cyclin-dependent protein serine/threonine kinase regulator activity"/>
    <property type="evidence" value="ECO:0007669"/>
    <property type="project" value="InterPro"/>
</dbReference>
<dbReference type="PIRSF" id="PIRSF001771">
    <property type="entry name" value="Cyclin_A_B_D_E"/>
    <property type="match status" value="1"/>
</dbReference>
<dbReference type="Pfam" id="PF00134">
    <property type="entry name" value="Cyclin_N"/>
    <property type="match status" value="1"/>
</dbReference>
<keyword evidence="2 4" id="KW-0195">Cyclin</keyword>
<evidence type="ECO:0000259" key="7">
    <source>
        <dbReference type="SMART" id="SM01332"/>
    </source>
</evidence>
<dbReference type="SMART" id="SM01332">
    <property type="entry name" value="Cyclin_C"/>
    <property type="match status" value="1"/>
</dbReference>
<evidence type="ECO:0000256" key="3">
    <source>
        <dbReference type="ARBA" id="ARBA00023306"/>
    </source>
</evidence>
<feature type="domain" description="Cyclin-like" evidence="6">
    <location>
        <begin position="325"/>
        <end position="407"/>
    </location>
</feature>
<evidence type="ECO:0000256" key="4">
    <source>
        <dbReference type="RuleBase" id="RU000383"/>
    </source>
</evidence>
<evidence type="ECO:0000313" key="8">
    <source>
        <dbReference type="EMBL" id="ODV88110.1"/>
    </source>
</evidence>
<dbReference type="OrthoDB" id="5590282at2759"/>
<dbReference type="Pfam" id="PF02984">
    <property type="entry name" value="Cyclin_C"/>
    <property type="match status" value="1"/>
</dbReference>
<dbReference type="GO" id="GO:0007346">
    <property type="term" value="P:regulation of mitotic cell cycle"/>
    <property type="evidence" value="ECO:0007669"/>
    <property type="project" value="UniProtKB-ARBA"/>
</dbReference>
<dbReference type="Gene3D" id="1.10.472.10">
    <property type="entry name" value="Cyclin-like"/>
    <property type="match status" value="2"/>
</dbReference>
<evidence type="ECO:0000256" key="1">
    <source>
        <dbReference type="ARBA" id="ARBA00022618"/>
    </source>
</evidence>
<sequence length="453" mass="52350">MQANEENLPQVGGTRAIKAAQEAPVRSRQSLTRARSALTDLDNNSAAGMIGVPDRKTRSSLPSSQQQQQQQQQQSQSQQQSHQQKIPQQIMNHQNRHIKIRSDTDIDTDLDVLQTIPNPEQHQLTDSITDIVEEQRLDENRRMSLKRQATDSSADMIETNAQEIKKAKVEYPWDDLDADDADDPLMVSEYVDDIFEYLHELEIKTLPDPNYLHWQRNLRPKMRSILVDWMVEVHLKFRLLPETLYLAINIMDRFMSKESVQVDRLQLLATGSLFIAAKYEEVYSPSVKNYAYVTDGGFTEDEILNAEKFILEILSFNMGYPNPMNFLRRISKADDYDVQARTIGKYLLEISIIDHKFIGYMPSLCSAAAMYIARKMLGKFEWNNNLIHYSGGYKESDLKEVSELITDYLISPIIHEEFFKKYASRKFMKVSILARQWAKKITSEGKNIMDPVL</sequence>
<dbReference type="CDD" id="cd20568">
    <property type="entry name" value="CYCLIN_CLBs_yeast_rpt1"/>
    <property type="match status" value="1"/>
</dbReference>
<dbReference type="FunFam" id="1.10.472.10:FF:000001">
    <property type="entry name" value="G2/mitotic-specific cyclin"/>
    <property type="match status" value="1"/>
</dbReference>
<dbReference type="InterPro" id="IPR039361">
    <property type="entry name" value="Cyclin"/>
</dbReference>